<accession>A0A2M4B2U1</accession>
<dbReference type="AlphaFoldDB" id="A0A2M4B2U1"/>
<protein>
    <submittedName>
        <fullName evidence="2">Putative rhoa gtpase effector dia/diaphanous</fullName>
    </submittedName>
</protein>
<name>A0A2M4B2U1_9DIPT</name>
<feature type="signal peptide" evidence="1">
    <location>
        <begin position="1"/>
        <end position="19"/>
    </location>
</feature>
<evidence type="ECO:0000313" key="2">
    <source>
        <dbReference type="EMBL" id="MBW47282.1"/>
    </source>
</evidence>
<feature type="chain" id="PRO_5014888915" evidence="1">
    <location>
        <begin position="20"/>
        <end position="83"/>
    </location>
</feature>
<proteinExistence type="predicted"/>
<sequence>MLMIVGLLTTCCTPPPTALLDPPAPSAAPVPVPVPVPVVPPIPAPPPGYWGVASAPRKSTGAPPFVIAATVGLVPAAVPACGR</sequence>
<reference evidence="2" key="1">
    <citation type="submission" date="2018-01" db="EMBL/GenBank/DDBJ databases">
        <title>An insight into the sialome of Amazonian anophelines.</title>
        <authorList>
            <person name="Ribeiro J.M."/>
            <person name="Scarpassa V."/>
            <person name="Calvo E."/>
        </authorList>
    </citation>
    <scope>NUCLEOTIDE SEQUENCE</scope>
    <source>
        <tissue evidence="2">Salivary glands</tissue>
    </source>
</reference>
<keyword evidence="1" id="KW-0732">Signal</keyword>
<dbReference type="EMBL" id="GGFK01013961">
    <property type="protein sequence ID" value="MBW47282.1"/>
    <property type="molecule type" value="Transcribed_RNA"/>
</dbReference>
<organism evidence="2">
    <name type="scientific">Anopheles triannulatus</name>
    <dbReference type="NCBI Taxonomy" id="58253"/>
    <lineage>
        <taxon>Eukaryota</taxon>
        <taxon>Metazoa</taxon>
        <taxon>Ecdysozoa</taxon>
        <taxon>Arthropoda</taxon>
        <taxon>Hexapoda</taxon>
        <taxon>Insecta</taxon>
        <taxon>Pterygota</taxon>
        <taxon>Neoptera</taxon>
        <taxon>Endopterygota</taxon>
        <taxon>Diptera</taxon>
        <taxon>Nematocera</taxon>
        <taxon>Culicoidea</taxon>
        <taxon>Culicidae</taxon>
        <taxon>Anophelinae</taxon>
        <taxon>Anopheles</taxon>
    </lineage>
</organism>
<evidence type="ECO:0000256" key="1">
    <source>
        <dbReference type="SAM" id="SignalP"/>
    </source>
</evidence>